<protein>
    <submittedName>
        <fullName evidence="3">Uncharacterized protein</fullName>
    </submittedName>
</protein>
<dbReference type="Proteomes" id="UP000445582">
    <property type="component" value="Unassembled WGS sequence"/>
</dbReference>
<evidence type="ECO:0000256" key="2">
    <source>
        <dbReference type="SAM" id="SignalP"/>
    </source>
</evidence>
<feature type="region of interest" description="Disordered" evidence="1">
    <location>
        <begin position="60"/>
        <end position="124"/>
    </location>
</feature>
<evidence type="ECO:0000313" key="4">
    <source>
        <dbReference type="Proteomes" id="UP000445582"/>
    </source>
</evidence>
<feature type="compositionally biased region" description="Acidic residues" evidence="1">
    <location>
        <begin position="101"/>
        <end position="114"/>
    </location>
</feature>
<feature type="signal peptide" evidence="2">
    <location>
        <begin position="1"/>
        <end position="19"/>
    </location>
</feature>
<keyword evidence="2" id="KW-0732">Signal</keyword>
<proteinExistence type="predicted"/>
<accession>A0A844YCV9</accession>
<dbReference type="PROSITE" id="PS51257">
    <property type="entry name" value="PROKAR_LIPOPROTEIN"/>
    <property type="match status" value="1"/>
</dbReference>
<evidence type="ECO:0000313" key="3">
    <source>
        <dbReference type="EMBL" id="MXO62360.1"/>
    </source>
</evidence>
<dbReference type="AlphaFoldDB" id="A0A844YCV9"/>
<dbReference type="OrthoDB" id="7408034at2"/>
<evidence type="ECO:0000256" key="1">
    <source>
        <dbReference type="SAM" id="MobiDB-lite"/>
    </source>
</evidence>
<organism evidence="3 4">
    <name type="scientific">Qipengyuania oceanensis</name>
    <dbReference type="NCBI Taxonomy" id="1463597"/>
    <lineage>
        <taxon>Bacteria</taxon>
        <taxon>Pseudomonadati</taxon>
        <taxon>Pseudomonadota</taxon>
        <taxon>Alphaproteobacteria</taxon>
        <taxon>Sphingomonadales</taxon>
        <taxon>Erythrobacteraceae</taxon>
        <taxon>Qipengyuania</taxon>
    </lineage>
</organism>
<dbReference type="EMBL" id="WTYN01000001">
    <property type="protein sequence ID" value="MXO62360.1"/>
    <property type="molecule type" value="Genomic_DNA"/>
</dbReference>
<name>A0A844YCV9_9SPHN</name>
<keyword evidence="4" id="KW-1185">Reference proteome</keyword>
<reference evidence="3 4" key="1">
    <citation type="submission" date="2019-12" db="EMBL/GenBank/DDBJ databases">
        <title>Genomic-based taxomic classification of the family Erythrobacteraceae.</title>
        <authorList>
            <person name="Xu L."/>
        </authorList>
    </citation>
    <scope>NUCLEOTIDE SEQUENCE [LARGE SCALE GENOMIC DNA]</scope>
    <source>
        <strain evidence="3 4">MCCC 1A09965</strain>
    </source>
</reference>
<sequence>MKKIIAVATLAIVTACSQAEPAPEPTEEAVAETEVMAADGQSPVGTYKITLADGSEYTEVLSPDGTYTSTGPDGQVESGRWEQRSPEQYCSVKDEQFREEGDSDEMECSTEGIDEAGVWTSTNTKGETVTVARADAAAPAAEPAAAE</sequence>
<feature type="chain" id="PRO_5032933979" evidence="2">
    <location>
        <begin position="20"/>
        <end position="147"/>
    </location>
</feature>
<comment type="caution">
    <text evidence="3">The sequence shown here is derived from an EMBL/GenBank/DDBJ whole genome shotgun (WGS) entry which is preliminary data.</text>
</comment>
<gene>
    <name evidence="3" type="ORF">GRI48_04965</name>
</gene>
<dbReference type="RefSeq" id="WP_160672263.1">
    <property type="nucleotide sequence ID" value="NZ_WTYN01000001.1"/>
</dbReference>